<evidence type="ECO:0000256" key="4">
    <source>
        <dbReference type="ARBA" id="ARBA00022547"/>
    </source>
</evidence>
<dbReference type="EMBL" id="LECT01000044">
    <property type="protein sequence ID" value="KLU02426.1"/>
    <property type="molecule type" value="Genomic_DNA"/>
</dbReference>
<sequence>MDYSSALKKHLSPFTRSKFLRSNLKMLELAMMLAQEIASYDFGRMGLGIGIGLIIIGAALGIGRIGGSAVDAMSRQPEAGGRIQTAMIIAAALIEGATVIALVFILLCRG</sequence>
<keyword evidence="13" id="KW-1003">Cell membrane</keyword>
<evidence type="ECO:0000313" key="15">
    <source>
        <dbReference type="EMBL" id="KLU02426.1"/>
    </source>
</evidence>
<evidence type="ECO:0000256" key="1">
    <source>
        <dbReference type="ARBA" id="ARBA00004141"/>
    </source>
</evidence>
<comment type="function">
    <text evidence="12 13">F(1)F(0) ATP synthase produces ATP from ADP in the presence of a proton or sodium gradient. F-type ATPases consist of two structural domains, F(1) containing the extramembraneous catalytic core and F(0) containing the membrane proton channel, linked together by a central stalk and a peripheral stalk. During catalysis, ATP synthesis in the catalytic domain of F(1) is coupled via a rotary mechanism of the central stalk subunits to proton translocation.</text>
</comment>
<dbReference type="InterPro" id="IPR002379">
    <property type="entry name" value="ATPase_proteolipid_c-like_dom"/>
</dbReference>
<dbReference type="InterPro" id="IPR020537">
    <property type="entry name" value="ATP_synth_F0_csu_DDCD_BS"/>
</dbReference>
<keyword evidence="16" id="KW-1185">Reference proteome</keyword>
<reference evidence="15" key="1">
    <citation type="submission" date="2015-05" db="EMBL/GenBank/DDBJ databases">
        <title>Permanent draft genome of Rhodopirellula islandicus K833.</title>
        <authorList>
            <person name="Kizina J."/>
            <person name="Richter M."/>
            <person name="Glockner F.O."/>
            <person name="Harder J."/>
        </authorList>
    </citation>
    <scope>NUCLEOTIDE SEQUENCE [LARGE SCALE GENOMIC DNA]</scope>
    <source>
        <strain evidence="15">K833</strain>
    </source>
</reference>
<evidence type="ECO:0000256" key="6">
    <source>
        <dbReference type="ARBA" id="ARBA00022781"/>
    </source>
</evidence>
<keyword evidence="6 13" id="KW-0375">Hydrogen ion transport</keyword>
<accession>A0A0J1B7I9</accession>
<keyword evidence="7 13" id="KW-1133">Transmembrane helix</keyword>
<keyword evidence="8 13" id="KW-0406">Ion transport</keyword>
<evidence type="ECO:0000256" key="12">
    <source>
        <dbReference type="ARBA" id="ARBA00025198"/>
    </source>
</evidence>
<dbReference type="InterPro" id="IPR038662">
    <property type="entry name" value="ATP_synth_F0_csu_sf"/>
</dbReference>
<dbReference type="Proteomes" id="UP000036367">
    <property type="component" value="Unassembled WGS sequence"/>
</dbReference>
<dbReference type="InterPro" id="IPR035921">
    <property type="entry name" value="F/V-ATP_Csub_sf"/>
</dbReference>
<evidence type="ECO:0000256" key="11">
    <source>
        <dbReference type="ARBA" id="ARBA00023310"/>
    </source>
</evidence>
<feature type="transmembrane region" description="Helical" evidence="13">
    <location>
        <begin position="45"/>
        <end position="66"/>
    </location>
</feature>
<name>A0A0J1B7I9_RHOIS</name>
<dbReference type="AlphaFoldDB" id="A0A0J1B7I9"/>
<evidence type="ECO:0000259" key="14">
    <source>
        <dbReference type="Pfam" id="PF00137"/>
    </source>
</evidence>
<dbReference type="InterPro" id="IPR005953">
    <property type="entry name" value="ATP_synth_csu_bac/chlpt"/>
</dbReference>
<evidence type="ECO:0000256" key="8">
    <source>
        <dbReference type="ARBA" id="ARBA00023065"/>
    </source>
</evidence>
<dbReference type="PATRIC" id="fig|595434.4.peg.5218"/>
<dbReference type="GO" id="GO:0005886">
    <property type="term" value="C:plasma membrane"/>
    <property type="evidence" value="ECO:0007669"/>
    <property type="project" value="UniProtKB-SubCell"/>
</dbReference>
<keyword evidence="5 13" id="KW-0812">Transmembrane</keyword>
<dbReference type="GO" id="GO:0046933">
    <property type="term" value="F:proton-transporting ATP synthase activity, rotational mechanism"/>
    <property type="evidence" value="ECO:0007669"/>
    <property type="project" value="UniProtKB-UniRule"/>
</dbReference>
<dbReference type="GO" id="GO:0033177">
    <property type="term" value="C:proton-transporting two-sector ATPase complex, proton-transporting domain"/>
    <property type="evidence" value="ECO:0007669"/>
    <property type="project" value="InterPro"/>
</dbReference>
<keyword evidence="11 13" id="KW-0066">ATP synthesis</keyword>
<comment type="function">
    <text evidence="13">Key component of the F(0) channel; it plays a direct role in translocation across the membrane. A homomeric c-ring of between 10-14 subunits forms the central stalk rotor element with the F(1) delta and epsilon subunits.</text>
</comment>
<dbReference type="GO" id="GO:0045259">
    <property type="term" value="C:proton-transporting ATP synthase complex"/>
    <property type="evidence" value="ECO:0007669"/>
    <property type="project" value="UniProtKB-KW"/>
</dbReference>
<dbReference type="Gene3D" id="1.20.20.10">
    <property type="entry name" value="F1F0 ATP synthase subunit C"/>
    <property type="match status" value="1"/>
</dbReference>
<gene>
    <name evidence="13" type="primary">atpE</name>
    <name evidence="15" type="ORF">RISK_005492</name>
</gene>
<evidence type="ECO:0000256" key="10">
    <source>
        <dbReference type="ARBA" id="ARBA00023136"/>
    </source>
</evidence>
<evidence type="ECO:0000313" key="16">
    <source>
        <dbReference type="Proteomes" id="UP000036367"/>
    </source>
</evidence>
<protein>
    <recommendedName>
        <fullName evidence="13">ATP synthase subunit c</fullName>
    </recommendedName>
    <alternativeName>
        <fullName evidence="13">ATP synthase F(0) sector subunit c</fullName>
    </alternativeName>
    <alternativeName>
        <fullName evidence="13">F-type ATPase subunit c</fullName>
        <shortName evidence="13">F-ATPase subunit c</shortName>
    </alternativeName>
    <alternativeName>
        <fullName evidence="13">Lipid-binding protein</fullName>
    </alternativeName>
</protein>
<keyword evidence="10 13" id="KW-0472">Membrane</keyword>
<dbReference type="HAMAP" id="MF_01396">
    <property type="entry name" value="ATP_synth_c_bact"/>
    <property type="match status" value="1"/>
</dbReference>
<evidence type="ECO:0000256" key="5">
    <source>
        <dbReference type="ARBA" id="ARBA00022692"/>
    </source>
</evidence>
<dbReference type="FunFam" id="1.20.20.10:FF:000012">
    <property type="entry name" value="ATP synthase subunit c"/>
    <property type="match status" value="1"/>
</dbReference>
<dbReference type="SUPFAM" id="SSF81333">
    <property type="entry name" value="F1F0 ATP synthase subunit C"/>
    <property type="match status" value="1"/>
</dbReference>
<evidence type="ECO:0000256" key="2">
    <source>
        <dbReference type="ARBA" id="ARBA00006704"/>
    </source>
</evidence>
<evidence type="ECO:0000256" key="9">
    <source>
        <dbReference type="ARBA" id="ARBA00023121"/>
    </source>
</evidence>
<evidence type="ECO:0000256" key="7">
    <source>
        <dbReference type="ARBA" id="ARBA00022989"/>
    </source>
</evidence>
<dbReference type="InterPro" id="IPR000454">
    <property type="entry name" value="ATP_synth_F0_csu"/>
</dbReference>
<comment type="caution">
    <text evidence="15">The sequence shown here is derived from an EMBL/GenBank/DDBJ whole genome shotgun (WGS) entry which is preliminary data.</text>
</comment>
<keyword evidence="3 13" id="KW-0813">Transport</keyword>
<dbReference type="PROSITE" id="PS00605">
    <property type="entry name" value="ATPASE_C"/>
    <property type="match status" value="1"/>
</dbReference>
<feature type="domain" description="V-ATPase proteolipid subunit C-like" evidence="14">
    <location>
        <begin position="45"/>
        <end position="107"/>
    </location>
</feature>
<dbReference type="STRING" id="595434.RISK_005492"/>
<proteinExistence type="inferred from homology"/>
<dbReference type="NCBIfam" id="TIGR01260">
    <property type="entry name" value="ATP_synt_c"/>
    <property type="match status" value="1"/>
</dbReference>
<evidence type="ECO:0000256" key="3">
    <source>
        <dbReference type="ARBA" id="ARBA00022448"/>
    </source>
</evidence>
<keyword evidence="9 13" id="KW-0446">Lipid-binding</keyword>
<dbReference type="Pfam" id="PF00137">
    <property type="entry name" value="ATP-synt_C"/>
    <property type="match status" value="1"/>
</dbReference>
<keyword evidence="4 13" id="KW-0138">CF(0)</keyword>
<organism evidence="15 16">
    <name type="scientific">Rhodopirellula islandica</name>
    <dbReference type="NCBI Taxonomy" id="595434"/>
    <lineage>
        <taxon>Bacteria</taxon>
        <taxon>Pseudomonadati</taxon>
        <taxon>Planctomycetota</taxon>
        <taxon>Planctomycetia</taxon>
        <taxon>Pirellulales</taxon>
        <taxon>Pirellulaceae</taxon>
        <taxon>Rhodopirellula</taxon>
    </lineage>
</organism>
<feature type="transmembrane region" description="Helical" evidence="13">
    <location>
        <begin position="86"/>
        <end position="108"/>
    </location>
</feature>
<comment type="similarity">
    <text evidence="2 13">Belongs to the ATPase C chain family.</text>
</comment>
<dbReference type="CDD" id="cd18121">
    <property type="entry name" value="ATP-synt_Fo_c"/>
    <property type="match status" value="1"/>
</dbReference>
<feature type="site" description="Reversibly protonated during proton transport" evidence="13">
    <location>
        <position position="95"/>
    </location>
</feature>
<dbReference type="PRINTS" id="PR00124">
    <property type="entry name" value="ATPASEC"/>
</dbReference>
<dbReference type="GO" id="GO:0008289">
    <property type="term" value="F:lipid binding"/>
    <property type="evidence" value="ECO:0007669"/>
    <property type="project" value="UniProtKB-KW"/>
</dbReference>
<evidence type="ECO:0000256" key="13">
    <source>
        <dbReference type="HAMAP-Rule" id="MF_01396"/>
    </source>
</evidence>
<comment type="subcellular location">
    <subcellularLocation>
        <location evidence="13">Cell membrane</location>
        <topology evidence="13">Multi-pass membrane protein</topology>
    </subcellularLocation>
    <subcellularLocation>
        <location evidence="1">Membrane</location>
        <topology evidence="1">Multi-pass membrane protein</topology>
    </subcellularLocation>
</comment>